<dbReference type="AlphaFoldDB" id="A0A7K0JG10"/>
<dbReference type="PROSITE" id="PS51257">
    <property type="entry name" value="PROKAR_LIPOPROTEIN"/>
    <property type="match status" value="1"/>
</dbReference>
<name>A0A7K0JG10_PHOVU</name>
<evidence type="ECO:0008006" key="3">
    <source>
        <dbReference type="Google" id="ProtNLM"/>
    </source>
</evidence>
<gene>
    <name evidence="1" type="ORF">FYJ30_11640</name>
</gene>
<evidence type="ECO:0000313" key="2">
    <source>
        <dbReference type="Proteomes" id="UP000460950"/>
    </source>
</evidence>
<accession>A0A7K0JG10</accession>
<reference evidence="1 2" key="1">
    <citation type="submission" date="2019-09" db="EMBL/GenBank/DDBJ databases">
        <title>In-depth cultivation of the pig gut microbiome towards novel bacterial diversity and tailored functional studies.</title>
        <authorList>
            <person name="Wylensek D."/>
            <person name="Hitch T.C.A."/>
            <person name="Clavel T."/>
        </authorList>
    </citation>
    <scope>NUCLEOTIDE SEQUENCE [LARGE SCALE GENOMIC DNA]</scope>
    <source>
        <strain evidence="1 2">WCA-389-WT-3C</strain>
    </source>
</reference>
<dbReference type="EMBL" id="VULU01000020">
    <property type="protein sequence ID" value="MSS48937.1"/>
    <property type="molecule type" value="Genomic_DNA"/>
</dbReference>
<proteinExistence type="predicted"/>
<protein>
    <recommendedName>
        <fullName evidence="3">Lipoprotein</fullName>
    </recommendedName>
</protein>
<evidence type="ECO:0000313" key="1">
    <source>
        <dbReference type="EMBL" id="MSS48937.1"/>
    </source>
</evidence>
<dbReference type="Proteomes" id="UP000460950">
    <property type="component" value="Unassembled WGS sequence"/>
</dbReference>
<comment type="caution">
    <text evidence="1">The sequence shown here is derived from an EMBL/GenBank/DDBJ whole genome shotgun (WGS) entry which is preliminary data.</text>
</comment>
<sequence length="348" mass="40393">MKIKESYFEFMGLLNRLSTISFAILLFVSCSSNNGKDIVDRTNDPTTKYKTYLYEVRKMKNLSVSDLILHINDWQKLKDTVSVLICQDTIKAHSTVQIDCALLYDSIRMEFSRLAMEIPRTYKEVLIVKERLSPYDSIKELQSSVHKIRAFFNSLDKHATYKESRYGILTIYRSLLKETLNTGIQNIDELKNFIEKEDIVFRSFLPHLSELNDTDITDIARNTDKCYSSFFSKIGCHDIIYTDAMVYIAMRTNRRLIQNTRMCLEDIHQGKVKNKQQALAYIYMILQPYASLDHLSTAVLSHREKEELYDMAACIPRAFEILATTMETGDKRLNDLPGMLIDIFISSL</sequence>
<dbReference type="RefSeq" id="WP_154577430.1">
    <property type="nucleotide sequence ID" value="NZ_VULU01000020.1"/>
</dbReference>
<organism evidence="1 2">
    <name type="scientific">Phocaeicola vulgatus</name>
    <name type="common">Bacteroides vulgatus</name>
    <dbReference type="NCBI Taxonomy" id="821"/>
    <lineage>
        <taxon>Bacteria</taxon>
        <taxon>Pseudomonadati</taxon>
        <taxon>Bacteroidota</taxon>
        <taxon>Bacteroidia</taxon>
        <taxon>Bacteroidales</taxon>
        <taxon>Bacteroidaceae</taxon>
        <taxon>Phocaeicola</taxon>
    </lineage>
</organism>